<accession>A0ABD3ECQ0</accession>
<organism evidence="2 3">
    <name type="scientific">Castilleja foliolosa</name>
    <dbReference type="NCBI Taxonomy" id="1961234"/>
    <lineage>
        <taxon>Eukaryota</taxon>
        <taxon>Viridiplantae</taxon>
        <taxon>Streptophyta</taxon>
        <taxon>Embryophyta</taxon>
        <taxon>Tracheophyta</taxon>
        <taxon>Spermatophyta</taxon>
        <taxon>Magnoliopsida</taxon>
        <taxon>eudicotyledons</taxon>
        <taxon>Gunneridae</taxon>
        <taxon>Pentapetalae</taxon>
        <taxon>asterids</taxon>
        <taxon>lamiids</taxon>
        <taxon>Lamiales</taxon>
        <taxon>Orobanchaceae</taxon>
        <taxon>Pedicularideae</taxon>
        <taxon>Castillejinae</taxon>
        <taxon>Castilleja</taxon>
    </lineage>
</organism>
<reference evidence="3" key="1">
    <citation type="journal article" date="2024" name="IScience">
        <title>Strigolactones Initiate the Formation of Haustorium-like Structures in Castilleja.</title>
        <authorList>
            <person name="Buerger M."/>
            <person name="Peterson D."/>
            <person name="Chory J."/>
        </authorList>
    </citation>
    <scope>NUCLEOTIDE SEQUENCE [LARGE SCALE GENOMIC DNA]</scope>
</reference>
<evidence type="ECO:0000313" key="2">
    <source>
        <dbReference type="EMBL" id="KAL3651946.1"/>
    </source>
</evidence>
<keyword evidence="1" id="KW-0732">Signal</keyword>
<keyword evidence="3" id="KW-1185">Reference proteome</keyword>
<dbReference type="EMBL" id="JAVIJP010000006">
    <property type="protein sequence ID" value="KAL3651946.1"/>
    <property type="molecule type" value="Genomic_DNA"/>
</dbReference>
<gene>
    <name evidence="2" type="ORF">CASFOL_004948</name>
</gene>
<comment type="caution">
    <text evidence="2">The sequence shown here is derived from an EMBL/GenBank/DDBJ whole genome shotgun (WGS) entry which is preliminary data.</text>
</comment>
<dbReference type="Proteomes" id="UP001632038">
    <property type="component" value="Unassembled WGS sequence"/>
</dbReference>
<feature type="signal peptide" evidence="1">
    <location>
        <begin position="1"/>
        <end position="24"/>
    </location>
</feature>
<dbReference type="AlphaFoldDB" id="A0ABD3ECQ0"/>
<evidence type="ECO:0000256" key="1">
    <source>
        <dbReference type="SAM" id="SignalP"/>
    </source>
</evidence>
<evidence type="ECO:0000313" key="3">
    <source>
        <dbReference type="Proteomes" id="UP001632038"/>
    </source>
</evidence>
<name>A0ABD3ECQ0_9LAMI</name>
<sequence>MGTLLERLIVAATLILFCFKTFEPDKFGNEPWSLAVPTIAIIGWEVKKVNDDIEDIQPLVCCDNGTGWICWR</sequence>
<protein>
    <submittedName>
        <fullName evidence="2">Uncharacterized protein</fullName>
    </submittedName>
</protein>
<feature type="chain" id="PRO_5044776877" evidence="1">
    <location>
        <begin position="25"/>
        <end position="72"/>
    </location>
</feature>
<proteinExistence type="predicted"/>